<name>G4ZV19_PHYSP</name>
<protein>
    <submittedName>
        <fullName evidence="1">Uncharacterized protein</fullName>
    </submittedName>
</protein>
<dbReference type="GeneID" id="20646997"/>
<dbReference type="AlphaFoldDB" id="G4ZV19"/>
<dbReference type="RefSeq" id="XP_009531072.1">
    <property type="nucleotide sequence ID" value="XM_009532777.1"/>
</dbReference>
<organism evidence="1 2">
    <name type="scientific">Phytophthora sojae (strain P6497)</name>
    <name type="common">Soybean stem and root rot agent</name>
    <name type="synonym">Phytophthora megasperma f. sp. glycines</name>
    <dbReference type="NCBI Taxonomy" id="1094619"/>
    <lineage>
        <taxon>Eukaryota</taxon>
        <taxon>Sar</taxon>
        <taxon>Stramenopiles</taxon>
        <taxon>Oomycota</taxon>
        <taxon>Peronosporomycetes</taxon>
        <taxon>Peronosporales</taxon>
        <taxon>Peronosporaceae</taxon>
        <taxon>Phytophthora</taxon>
    </lineage>
</organism>
<gene>
    <name evidence="1" type="ORF">PHYSODRAFT_335391</name>
</gene>
<evidence type="ECO:0000313" key="2">
    <source>
        <dbReference type="Proteomes" id="UP000002640"/>
    </source>
</evidence>
<dbReference type="KEGG" id="psoj:PHYSODRAFT_335391"/>
<sequence>MTAGISGSKHNGGRSATVCAVNSMVSEASAATVAVLDVIGGVSAGMVTNATVAFGSGSERNDSGSPHAGCRRDIDSRVSDTMEVTVALGDAVRATMFVQDVDVDVYNG</sequence>
<dbReference type="Proteomes" id="UP000002640">
    <property type="component" value="Unassembled WGS sequence"/>
</dbReference>
<evidence type="ECO:0000313" key="1">
    <source>
        <dbReference type="EMBL" id="EGZ13643.1"/>
    </source>
</evidence>
<dbReference type="InParanoid" id="G4ZV19"/>
<reference evidence="1 2" key="1">
    <citation type="journal article" date="2006" name="Science">
        <title>Phytophthora genome sequences uncover evolutionary origins and mechanisms of pathogenesis.</title>
        <authorList>
            <person name="Tyler B.M."/>
            <person name="Tripathy S."/>
            <person name="Zhang X."/>
            <person name="Dehal P."/>
            <person name="Jiang R.H."/>
            <person name="Aerts A."/>
            <person name="Arredondo F.D."/>
            <person name="Baxter L."/>
            <person name="Bensasson D."/>
            <person name="Beynon J.L."/>
            <person name="Chapman J."/>
            <person name="Damasceno C.M."/>
            <person name="Dorrance A.E."/>
            <person name="Dou D."/>
            <person name="Dickerman A.W."/>
            <person name="Dubchak I.L."/>
            <person name="Garbelotto M."/>
            <person name="Gijzen M."/>
            <person name="Gordon S.G."/>
            <person name="Govers F."/>
            <person name="Grunwald N.J."/>
            <person name="Huang W."/>
            <person name="Ivors K.L."/>
            <person name="Jones R.W."/>
            <person name="Kamoun S."/>
            <person name="Krampis K."/>
            <person name="Lamour K.H."/>
            <person name="Lee M.K."/>
            <person name="McDonald W.H."/>
            <person name="Medina M."/>
            <person name="Meijer H.J."/>
            <person name="Nordberg E.K."/>
            <person name="Maclean D.J."/>
            <person name="Ospina-Giraldo M.D."/>
            <person name="Morris P.F."/>
            <person name="Phuntumart V."/>
            <person name="Putnam N.H."/>
            <person name="Rash S."/>
            <person name="Rose J.K."/>
            <person name="Sakihama Y."/>
            <person name="Salamov A.A."/>
            <person name="Savidor A."/>
            <person name="Scheuring C.F."/>
            <person name="Smith B.M."/>
            <person name="Sobral B.W."/>
            <person name="Terry A."/>
            <person name="Torto-Alalibo T.A."/>
            <person name="Win J."/>
            <person name="Xu Z."/>
            <person name="Zhang H."/>
            <person name="Grigoriev I.V."/>
            <person name="Rokhsar D.S."/>
            <person name="Boore J.L."/>
        </authorList>
    </citation>
    <scope>NUCLEOTIDE SEQUENCE [LARGE SCALE GENOMIC DNA]</scope>
    <source>
        <strain evidence="1 2">P6497</strain>
    </source>
</reference>
<keyword evidence="2" id="KW-1185">Reference proteome</keyword>
<proteinExistence type="predicted"/>
<dbReference type="EMBL" id="JH159156">
    <property type="protein sequence ID" value="EGZ13643.1"/>
    <property type="molecule type" value="Genomic_DNA"/>
</dbReference>
<accession>G4ZV19</accession>